<dbReference type="Proteomes" id="UP000198558">
    <property type="component" value="Unassembled WGS sequence"/>
</dbReference>
<dbReference type="PROSITE" id="PS51257">
    <property type="entry name" value="PROKAR_LIPOPROTEIN"/>
    <property type="match status" value="1"/>
</dbReference>
<dbReference type="Pfam" id="PF00754">
    <property type="entry name" value="F5_F8_type_C"/>
    <property type="match status" value="2"/>
</dbReference>
<dbReference type="SUPFAM" id="SSF51445">
    <property type="entry name" value="(Trans)glycosidases"/>
    <property type="match status" value="1"/>
</dbReference>
<dbReference type="SUPFAM" id="SSF49785">
    <property type="entry name" value="Galactose-binding domain-like"/>
    <property type="match status" value="2"/>
</dbReference>
<name>A0A1I0C1X6_9FIRM</name>
<keyword evidence="1" id="KW-1133">Transmembrane helix</keyword>
<evidence type="ECO:0000256" key="1">
    <source>
        <dbReference type="SAM" id="Phobius"/>
    </source>
</evidence>
<proteinExistence type="predicted"/>
<dbReference type="InterPro" id="IPR000421">
    <property type="entry name" value="FA58C"/>
</dbReference>
<feature type="transmembrane region" description="Helical" evidence="1">
    <location>
        <begin position="1784"/>
        <end position="1803"/>
    </location>
</feature>
<dbReference type="GeneID" id="78287319"/>
<keyword evidence="1" id="KW-0812">Transmembrane</keyword>
<sequence>MNKFLRSTLAVVLTLSCFPLTNNKIEALSSNVNVTATDNQVVIGNEYIERQFSIADNKLETTNIINKRTESGNTVFTPANGSEEFIIKTVKEERDLISLEAIDRTNWSAFSDSYQNVSGPSDGPAANLIDGNLDSIWHSNYGGGTGSRNFPYNVLFNLHNQTTFQSFSYTPRQNGEATNGNLKGYELWVYNGTITEDLAFDSNQWQKVAEGNFIYDGVNPIYVNLAQETTATQIKLVAISANNGASFAGGAEFNLHKDKAPEIVDDRSFKASDLTLKDDGVKVEDTTATINEVEKVGKKVTFSFEPCEFKNVEYTINEVIVMYEGDHFMRKYMEISIPENQAENAVIDYIDLESFDINENDVTWTIPTGKGGVVSMDEFKANLGQPIYIQGMFMGCEFPVADTQIIDNNGYMRYYSGKSFNKLVEDNQAANVDGKINYMTWQTVAGAARSTENAVIQSDFFEYIKSIATPSEFRIQYNSWFDNMMLIDDENILNSFIEIDRELNATGTRPLDSYVVDDGWNNYNDTRVVDAARSGTTLNSTGFWEFNSKFPNGLTTSSELVNNFGSNFGVWIGPRGGYNFYGSLADILTKNGTGSKAGGSIDVADRVYVENFKEMAINWQKEYKVNYWKWDGFADTYQYNAFPAIEGVPGYANNHMTGGYKNMYHVTDLWEAWIDLMEAVRQSEKDDNINNLWISLTCYVNPSPWYLQWANSVWIQCTHDRGDTGPINNKMDTMLTYREAVYYDFIKSHEFQFPLANLYNHDPVYGVEGTGININSMTDEQFKNYLYMMSTRGTGFWELYYSDSIMTKGKYEVNAEFLAWAEENFHILQNAKMIGGNPANGVKLGGIGSSTTYDTYGFSAWDGEDGIISMRNPDTTAKTITFILDRNIGLSESIQGKTLYNTLTHSYSMPENGNNVYQTFNYGDEVTVTLQPGETRIWSLSTTQDVIAPDYVKLATDGDKTLIAKFNEKVVGNSFSVEVGGEEVEIEQVNKSVDQITYEIVLANKLLNGKEIVVKANDIVDLNGNVIKDLEKTVVYHKNNVALTVKTDTLIGEKTVGTTTNSLSDNNGFSVLVDINSTNSNKILAKQTNGYKVGINEDGKAYFTLNGVTATSKAVVNNGENHKIQAVKENNGILKLYVDGNLQSSAYKLENKTYVIDAGKTVIGSEGFEGIIGLKVLDTALGYNEFVTNEESGLIPQDRITATATSYDSGESATPDRANDDNTNTYWASSANENNTEIPQYLTYDLGSSYILNKFQYIPRYDQTQGINCTGNILEYIIEISMDGENWNQVATGATARTGHGITDIILDSRVEARYVRLGGTSTYHWRPEASNTIVTAAEFKVYGEEQIDISFLVAKIEELDVISRTDFTVSSVEVFEELLEEAKDLVANLGSQEEVDDMLESLMNAENILIKRGNIDSLVALVNEYDDLEESDYTAESWVTYTSALNVAKAIIADNSNSSQDDVDQIKQILIDAKNALVAVDVSDINKTALQIAVEMAGNVTTEDLDKVVPAVVTEFNAALEEARAILANNSATQEEVDASFARLSVAMHMLEFLKGDKTELQALVDSTSELVEGNYTEESWSALQEALTNANTVLNNENAMQEEVDEAYDNLQVAINGLEEVEVVDKSLLEAMVNKVLGLEEDKYVASSWQAMLPELEAAQEVLGNEKATQAEVDEACDALTRGYLNLRLKPNKDLLADLINKANGLNAASYTANTWAVVADEVIKAQAVLEDPEASEAEVKAAKKALTKALEGLEAKPGNTVDTSTPVKAGDTTSIKTGDNGLMIVFAGLTMLSLAGLSLLRKKED</sequence>
<organism evidence="3 4">
    <name type="scientific">Thomasclavelia cocleata</name>
    <dbReference type="NCBI Taxonomy" id="69824"/>
    <lineage>
        <taxon>Bacteria</taxon>
        <taxon>Bacillati</taxon>
        <taxon>Bacillota</taxon>
        <taxon>Erysipelotrichia</taxon>
        <taxon>Erysipelotrichales</taxon>
        <taxon>Coprobacillaceae</taxon>
        <taxon>Thomasclavelia</taxon>
    </lineage>
</organism>
<dbReference type="Gene3D" id="2.60.120.260">
    <property type="entry name" value="Galactose-binding domain-like"/>
    <property type="match status" value="2"/>
</dbReference>
<evidence type="ECO:0000259" key="2">
    <source>
        <dbReference type="PROSITE" id="PS50022"/>
    </source>
</evidence>
<dbReference type="OrthoDB" id="6636047at2"/>
<evidence type="ECO:0000313" key="3">
    <source>
        <dbReference type="EMBL" id="SET12753.1"/>
    </source>
</evidence>
<gene>
    <name evidence="3" type="ORF">SAMN04489758_10211</name>
</gene>
<protein>
    <submittedName>
        <fullName evidence="3">LPXTG-motif cell wall anchor domain-containing protein</fullName>
    </submittedName>
</protein>
<dbReference type="Gene3D" id="3.20.20.70">
    <property type="entry name" value="Aldolase class I"/>
    <property type="match status" value="1"/>
</dbReference>
<feature type="domain" description="F5/8 type C" evidence="2">
    <location>
        <begin position="1183"/>
        <end position="1345"/>
    </location>
</feature>
<dbReference type="InterPro" id="IPR013320">
    <property type="entry name" value="ConA-like_dom_sf"/>
</dbReference>
<accession>A0A1I0C1X6</accession>
<dbReference type="RefSeq" id="WP_092351743.1">
    <property type="nucleotide sequence ID" value="NZ_FOIN01000002.1"/>
</dbReference>
<dbReference type="Gene3D" id="1.20.1270.90">
    <property type="entry name" value="AF1782-like"/>
    <property type="match status" value="1"/>
</dbReference>
<dbReference type="Gene3D" id="1.20.1270.70">
    <property type="entry name" value="Designed single chain three-helix bundle"/>
    <property type="match status" value="5"/>
</dbReference>
<dbReference type="InterPro" id="IPR013785">
    <property type="entry name" value="Aldolase_TIM"/>
</dbReference>
<keyword evidence="4" id="KW-1185">Reference proteome</keyword>
<dbReference type="InterPro" id="IPR008979">
    <property type="entry name" value="Galactose-bd-like_sf"/>
</dbReference>
<dbReference type="EMBL" id="FOIN01000002">
    <property type="protein sequence ID" value="SET12753.1"/>
    <property type="molecule type" value="Genomic_DNA"/>
</dbReference>
<dbReference type="NCBIfam" id="TIGR01167">
    <property type="entry name" value="LPXTG_anchor"/>
    <property type="match status" value="1"/>
</dbReference>
<dbReference type="Pfam" id="PF07554">
    <property type="entry name" value="FIVAR"/>
    <property type="match status" value="5"/>
</dbReference>
<reference evidence="4" key="1">
    <citation type="submission" date="2016-10" db="EMBL/GenBank/DDBJ databases">
        <authorList>
            <person name="Varghese N."/>
            <person name="Submissions S."/>
        </authorList>
    </citation>
    <scope>NUCLEOTIDE SEQUENCE [LARGE SCALE GENOMIC DNA]</scope>
    <source>
        <strain evidence="4">DSM 1551</strain>
    </source>
</reference>
<dbReference type="SUPFAM" id="SSF49899">
    <property type="entry name" value="Concanavalin A-like lectins/glucanases"/>
    <property type="match status" value="1"/>
</dbReference>
<dbReference type="InterPro" id="IPR017853">
    <property type="entry name" value="GH"/>
</dbReference>
<dbReference type="PROSITE" id="PS50022">
    <property type="entry name" value="FA58C_3"/>
    <property type="match status" value="1"/>
</dbReference>
<evidence type="ECO:0000313" key="4">
    <source>
        <dbReference type="Proteomes" id="UP000198558"/>
    </source>
</evidence>
<keyword evidence="1" id="KW-0472">Membrane</keyword>